<organism evidence="2 3">
    <name type="scientific">Paenibacillus donghaensis</name>
    <dbReference type="NCBI Taxonomy" id="414771"/>
    <lineage>
        <taxon>Bacteria</taxon>
        <taxon>Bacillati</taxon>
        <taxon>Bacillota</taxon>
        <taxon>Bacilli</taxon>
        <taxon>Bacillales</taxon>
        <taxon>Paenibacillaceae</taxon>
        <taxon>Paenibacillus</taxon>
    </lineage>
</organism>
<evidence type="ECO:0000313" key="3">
    <source>
        <dbReference type="Proteomes" id="UP000249890"/>
    </source>
</evidence>
<accession>A0A2Z2KD50</accession>
<feature type="transmembrane region" description="Helical" evidence="1">
    <location>
        <begin position="12"/>
        <end position="31"/>
    </location>
</feature>
<name>A0A2Z2KD50_9BACL</name>
<proteinExistence type="predicted"/>
<dbReference type="Proteomes" id="UP000249890">
    <property type="component" value="Chromosome"/>
</dbReference>
<dbReference type="InterPro" id="IPR025699">
    <property type="entry name" value="ABC2_memb-like"/>
</dbReference>
<dbReference type="AlphaFoldDB" id="A0A2Z2KD50"/>
<evidence type="ECO:0008006" key="4">
    <source>
        <dbReference type="Google" id="ProtNLM"/>
    </source>
</evidence>
<feature type="transmembrane region" description="Helical" evidence="1">
    <location>
        <begin position="183"/>
        <end position="202"/>
    </location>
</feature>
<keyword evidence="1" id="KW-0472">Membrane</keyword>
<gene>
    <name evidence="2" type="ORF">B9T62_13515</name>
</gene>
<keyword evidence="1" id="KW-1133">Transmembrane helix</keyword>
<feature type="transmembrane region" description="Helical" evidence="1">
    <location>
        <begin position="76"/>
        <end position="104"/>
    </location>
</feature>
<dbReference type="OrthoDB" id="2662181at2"/>
<dbReference type="PANTHER" id="PTHR41309">
    <property type="entry name" value="MEMBRANE PROTEIN-RELATED"/>
    <property type="match status" value="1"/>
</dbReference>
<dbReference type="RefSeq" id="WP_087915704.1">
    <property type="nucleotide sequence ID" value="NZ_CP021780.1"/>
</dbReference>
<sequence length="212" mass="23831">MTSAVYLIRKDMILSKKFLLPILLYYLLMAYTNIDSFSLFTLLPSLLLLINACSIDGSEMNQRYLLSLPLRRQQIVAAKYVSTVPFALLGFLSVVVIFIAATVMGKELGAGFWRETGLTTAAFPLLAAIYLPLYYWLGSKGSQYVNIVFMVVIMASSSVFANLSTKLPLINSWSDLGTDRKWLLYLIFAVAYVLILGCSYLISLRIYRNKDV</sequence>
<dbReference type="EMBL" id="CP021780">
    <property type="protein sequence ID" value="ASA21695.1"/>
    <property type="molecule type" value="Genomic_DNA"/>
</dbReference>
<evidence type="ECO:0000256" key="1">
    <source>
        <dbReference type="SAM" id="Phobius"/>
    </source>
</evidence>
<dbReference type="Pfam" id="PF13346">
    <property type="entry name" value="ABC2_membrane_5"/>
    <property type="match status" value="1"/>
</dbReference>
<keyword evidence="1" id="KW-0812">Transmembrane</keyword>
<reference evidence="2 3" key="1">
    <citation type="submission" date="2017-06" db="EMBL/GenBank/DDBJ databases">
        <title>Complete genome sequence of Paenibacillus donghaensis KCTC 13049T isolated from East Sea sediment, South Korea.</title>
        <authorList>
            <person name="Jung B.K."/>
            <person name="Hong S.-J."/>
            <person name="Shin J.-H."/>
        </authorList>
    </citation>
    <scope>NUCLEOTIDE SEQUENCE [LARGE SCALE GENOMIC DNA]</scope>
    <source>
        <strain evidence="2 3">KCTC 13049</strain>
    </source>
</reference>
<protein>
    <recommendedName>
        <fullName evidence="4">ABC-2 transporter permease</fullName>
    </recommendedName>
</protein>
<feature type="transmembrane region" description="Helical" evidence="1">
    <location>
        <begin position="37"/>
        <end position="55"/>
    </location>
</feature>
<feature type="transmembrane region" description="Helical" evidence="1">
    <location>
        <begin position="116"/>
        <end position="137"/>
    </location>
</feature>
<dbReference type="PANTHER" id="PTHR41309:SF2">
    <property type="entry name" value="MEMBRANE PROTEIN"/>
    <property type="match status" value="1"/>
</dbReference>
<dbReference type="KEGG" id="pdh:B9T62_13515"/>
<keyword evidence="3" id="KW-1185">Reference proteome</keyword>
<feature type="transmembrane region" description="Helical" evidence="1">
    <location>
        <begin position="144"/>
        <end position="163"/>
    </location>
</feature>
<evidence type="ECO:0000313" key="2">
    <source>
        <dbReference type="EMBL" id="ASA21695.1"/>
    </source>
</evidence>